<protein>
    <submittedName>
        <fullName evidence="4">AAA family ATPase</fullName>
    </submittedName>
</protein>
<feature type="coiled-coil region" evidence="1">
    <location>
        <begin position="184"/>
        <end position="225"/>
    </location>
</feature>
<name>A0ABV1BID5_9FIRM</name>
<feature type="domain" description="Rad50/SbcC-type AAA" evidence="3">
    <location>
        <begin position="5"/>
        <end position="230"/>
    </location>
</feature>
<evidence type="ECO:0000313" key="5">
    <source>
        <dbReference type="Proteomes" id="UP001473063"/>
    </source>
</evidence>
<reference evidence="4 5" key="1">
    <citation type="submission" date="2024-03" db="EMBL/GenBank/DDBJ databases">
        <title>Human intestinal bacterial collection.</title>
        <authorList>
            <person name="Pauvert C."/>
            <person name="Hitch T.C.A."/>
            <person name="Clavel T."/>
        </authorList>
    </citation>
    <scope>NUCLEOTIDE SEQUENCE [LARGE SCALE GENOMIC DNA]</scope>
    <source>
        <strain evidence="4 5">CLA-JM-H16</strain>
    </source>
</reference>
<evidence type="ECO:0000256" key="2">
    <source>
        <dbReference type="SAM" id="Phobius"/>
    </source>
</evidence>
<proteinExistence type="predicted"/>
<dbReference type="PANTHER" id="PTHR41259:SF1">
    <property type="entry name" value="DOUBLE-STRAND BREAK REPAIR RAD50 ATPASE, PUTATIVE-RELATED"/>
    <property type="match status" value="1"/>
</dbReference>
<comment type="caution">
    <text evidence="4">The sequence shown here is derived from an EMBL/GenBank/DDBJ whole genome shotgun (WGS) entry which is preliminary data.</text>
</comment>
<dbReference type="Proteomes" id="UP001473063">
    <property type="component" value="Unassembled WGS sequence"/>
</dbReference>
<dbReference type="EMBL" id="JBBMEJ010000009">
    <property type="protein sequence ID" value="MEQ2371018.1"/>
    <property type="molecule type" value="Genomic_DNA"/>
</dbReference>
<sequence length="517" mass="59356">MVIRRLKIKNFGKIRDKDIELSPGLNVLYGENESGKTTTHTFIRSMLYGVRRLRGKAAQNDTYTKYEPWENPAEYGGILWFAAQGKKYRLTRNFYKEKKFGELLCEDDGSLVDAEAGVLDVILGNVSEAVYDNTVSVAQLKSVTGRDLVRELQNYMASYQGTRDSSIDMGRAMQMLKMSRKGYLTEVSRRKKELEKEKEKISSNIEYIQKEIRELDEKRDKVTQQQDGMNQGTRDRSTEDLLELRIRRVKKRRELVDVVLSVVLVAGIAGTGCLAAFSGLVILSILTGVLTAGVTVAALFFRVRLSRELNKRERQRNRWLSRHDELTWSRNSLDQDYEEKYTALSNLKSELQECEDNTEVMTPEETEIQALNMAMDTIEALSGNITDQVGDRLKHRTSQILSEITGGKYKEVLMDEELHILVNTGERTVPVERLSRGTLEQIYFALRMAAGELFCRDEVFPVILDDVFGMYDEDRLASVLHWLHKENRQVIISTCNKREMEILDKEGIPYQKILLTV</sequence>
<evidence type="ECO:0000256" key="1">
    <source>
        <dbReference type="SAM" id="Coils"/>
    </source>
</evidence>
<dbReference type="InterPro" id="IPR027417">
    <property type="entry name" value="P-loop_NTPase"/>
</dbReference>
<dbReference type="InterPro" id="IPR038729">
    <property type="entry name" value="Rad50/SbcC_AAA"/>
</dbReference>
<feature type="transmembrane region" description="Helical" evidence="2">
    <location>
        <begin position="283"/>
        <end position="305"/>
    </location>
</feature>
<keyword evidence="1" id="KW-0175">Coiled coil</keyword>
<dbReference type="Gene3D" id="3.40.50.300">
    <property type="entry name" value="P-loop containing nucleotide triphosphate hydrolases"/>
    <property type="match status" value="2"/>
</dbReference>
<dbReference type="Pfam" id="PF13476">
    <property type="entry name" value="AAA_23"/>
    <property type="match status" value="1"/>
</dbReference>
<accession>A0ABV1BID5</accession>
<keyword evidence="2" id="KW-0472">Membrane</keyword>
<dbReference type="RefSeq" id="WP_349056697.1">
    <property type="nucleotide sequence ID" value="NZ_JBBMEJ010000009.1"/>
</dbReference>
<evidence type="ECO:0000313" key="4">
    <source>
        <dbReference type="EMBL" id="MEQ2371018.1"/>
    </source>
</evidence>
<keyword evidence="2" id="KW-0812">Transmembrane</keyword>
<keyword evidence="2" id="KW-1133">Transmembrane helix</keyword>
<keyword evidence="5" id="KW-1185">Reference proteome</keyword>
<dbReference type="PANTHER" id="PTHR41259">
    <property type="entry name" value="DOUBLE-STRAND BREAK REPAIR RAD50 ATPASE, PUTATIVE-RELATED"/>
    <property type="match status" value="1"/>
</dbReference>
<gene>
    <name evidence="4" type="ORF">WMO28_08690</name>
</gene>
<organism evidence="4 5">
    <name type="scientific">Blautia aquisgranensis</name>
    <dbReference type="NCBI Taxonomy" id="3133153"/>
    <lineage>
        <taxon>Bacteria</taxon>
        <taxon>Bacillati</taxon>
        <taxon>Bacillota</taxon>
        <taxon>Clostridia</taxon>
        <taxon>Lachnospirales</taxon>
        <taxon>Lachnospiraceae</taxon>
        <taxon>Blautia</taxon>
    </lineage>
</organism>
<evidence type="ECO:0000259" key="3">
    <source>
        <dbReference type="Pfam" id="PF13476"/>
    </source>
</evidence>
<feature type="transmembrane region" description="Helical" evidence="2">
    <location>
        <begin position="255"/>
        <end position="277"/>
    </location>
</feature>
<dbReference type="SUPFAM" id="SSF52540">
    <property type="entry name" value="P-loop containing nucleoside triphosphate hydrolases"/>
    <property type="match status" value="1"/>
</dbReference>